<name>A0AAV1ATD8_VICFA</name>
<sequence length="145" mass="15964">MALLCFNSFTLTPLSSSSSISPHPTASPISRVQIGLPTNCSKELRISTPIVVKPRKNAIFIASAAAAGDSNVADVVEGSESKEESGVVSVDKLPLESKLKEREEKTVKMKLAKKIRLRRKRLVQKRRLRKKGNWPPSKMKKLEGV</sequence>
<dbReference type="GO" id="GO:0032544">
    <property type="term" value="P:plastid translation"/>
    <property type="evidence" value="ECO:0007669"/>
    <property type="project" value="TreeGrafter"/>
</dbReference>
<dbReference type="PANTHER" id="PTHR34678">
    <property type="entry name" value="50S RIBOSOMAL PROTEIN 5, CHLOROPLASTIC"/>
    <property type="match status" value="1"/>
</dbReference>
<dbReference type="Proteomes" id="UP001157006">
    <property type="component" value="Chromosome 5"/>
</dbReference>
<accession>A0AAV1ATD8</accession>
<evidence type="ECO:0000313" key="2">
    <source>
        <dbReference type="EMBL" id="CAI8613754.1"/>
    </source>
</evidence>
<reference evidence="2 3" key="1">
    <citation type="submission" date="2023-01" db="EMBL/GenBank/DDBJ databases">
        <authorList>
            <person name="Kreplak J."/>
        </authorList>
    </citation>
    <scope>NUCLEOTIDE SEQUENCE [LARGE SCALE GENOMIC DNA]</scope>
</reference>
<feature type="region of interest" description="Disordered" evidence="1">
    <location>
        <begin position="122"/>
        <end position="145"/>
    </location>
</feature>
<dbReference type="AlphaFoldDB" id="A0AAV1ATD8"/>
<proteinExistence type="predicted"/>
<dbReference type="CDD" id="cd23709">
    <property type="entry name" value="Psrp5_CTD"/>
    <property type="match status" value="1"/>
</dbReference>
<evidence type="ECO:0000256" key="1">
    <source>
        <dbReference type="SAM" id="MobiDB-lite"/>
    </source>
</evidence>
<dbReference type="EMBL" id="OX451740">
    <property type="protein sequence ID" value="CAI8613754.1"/>
    <property type="molecule type" value="Genomic_DNA"/>
</dbReference>
<feature type="compositionally biased region" description="Basic residues" evidence="1">
    <location>
        <begin position="122"/>
        <end position="132"/>
    </location>
</feature>
<organism evidence="2 3">
    <name type="scientific">Vicia faba</name>
    <name type="common">Broad bean</name>
    <name type="synonym">Faba vulgaris</name>
    <dbReference type="NCBI Taxonomy" id="3906"/>
    <lineage>
        <taxon>Eukaryota</taxon>
        <taxon>Viridiplantae</taxon>
        <taxon>Streptophyta</taxon>
        <taxon>Embryophyta</taxon>
        <taxon>Tracheophyta</taxon>
        <taxon>Spermatophyta</taxon>
        <taxon>Magnoliopsida</taxon>
        <taxon>eudicotyledons</taxon>
        <taxon>Gunneridae</taxon>
        <taxon>Pentapetalae</taxon>
        <taxon>rosids</taxon>
        <taxon>fabids</taxon>
        <taxon>Fabales</taxon>
        <taxon>Fabaceae</taxon>
        <taxon>Papilionoideae</taxon>
        <taxon>50 kb inversion clade</taxon>
        <taxon>NPAAA clade</taxon>
        <taxon>Hologalegina</taxon>
        <taxon>IRL clade</taxon>
        <taxon>Fabeae</taxon>
        <taxon>Vicia</taxon>
    </lineage>
</organism>
<dbReference type="PANTHER" id="PTHR34678:SF1">
    <property type="entry name" value="LARGE RIBOSOMAL SUBUNIT PROTEIN CL37"/>
    <property type="match status" value="1"/>
</dbReference>
<protein>
    <recommendedName>
        <fullName evidence="4">50S ribosomal protein 5, chloroplastic</fullName>
    </recommendedName>
</protein>
<evidence type="ECO:0008006" key="4">
    <source>
        <dbReference type="Google" id="ProtNLM"/>
    </source>
</evidence>
<gene>
    <name evidence="2" type="ORF">VFH_V095720</name>
</gene>
<dbReference type="GO" id="GO:0009535">
    <property type="term" value="C:chloroplast thylakoid membrane"/>
    <property type="evidence" value="ECO:0007669"/>
    <property type="project" value="TreeGrafter"/>
</dbReference>
<evidence type="ECO:0000313" key="3">
    <source>
        <dbReference type="Proteomes" id="UP001157006"/>
    </source>
</evidence>
<keyword evidence="3" id="KW-1185">Reference proteome</keyword>
<dbReference type="InterPro" id="IPR040307">
    <property type="entry name" value="Ribosomal_cL37"/>
</dbReference>